<dbReference type="Pfam" id="PF13409">
    <property type="entry name" value="GST_N_2"/>
    <property type="match status" value="1"/>
</dbReference>
<dbReference type="PROSITE" id="PS50404">
    <property type="entry name" value="GST_NTER"/>
    <property type="match status" value="1"/>
</dbReference>
<dbReference type="SUPFAM" id="SSF47616">
    <property type="entry name" value="GST C-terminal domain-like"/>
    <property type="match status" value="1"/>
</dbReference>
<dbReference type="InterPro" id="IPR036249">
    <property type="entry name" value="Thioredoxin-like_sf"/>
</dbReference>
<dbReference type="Pfam" id="PF13410">
    <property type="entry name" value="GST_C_2"/>
    <property type="match status" value="1"/>
</dbReference>
<protein>
    <submittedName>
        <fullName evidence="2">Glutathione S-transferase</fullName>
    </submittedName>
</protein>
<dbReference type="OrthoDB" id="9799538at2"/>
<dbReference type="SUPFAM" id="SSF52833">
    <property type="entry name" value="Thioredoxin-like"/>
    <property type="match status" value="1"/>
</dbReference>
<dbReference type="EMBL" id="BANB01000816">
    <property type="protein sequence ID" value="GAN78404.1"/>
    <property type="molecule type" value="Genomic_DNA"/>
</dbReference>
<organism evidence="2 3">
    <name type="scientific">Acidisphaera rubrifaciens HS-AP3</name>
    <dbReference type="NCBI Taxonomy" id="1231350"/>
    <lineage>
        <taxon>Bacteria</taxon>
        <taxon>Pseudomonadati</taxon>
        <taxon>Pseudomonadota</taxon>
        <taxon>Alphaproteobacteria</taxon>
        <taxon>Acetobacterales</taxon>
        <taxon>Acetobacteraceae</taxon>
        <taxon>Acidisphaera</taxon>
    </lineage>
</organism>
<dbReference type="GO" id="GO:0006559">
    <property type="term" value="P:L-phenylalanine catabolic process"/>
    <property type="evidence" value="ECO:0007669"/>
    <property type="project" value="TreeGrafter"/>
</dbReference>
<dbReference type="PANTHER" id="PTHR42673:SF4">
    <property type="entry name" value="MALEYLACETOACETATE ISOMERASE"/>
    <property type="match status" value="1"/>
</dbReference>
<gene>
    <name evidence="2" type="ORF">Asru_0818_03</name>
</gene>
<keyword evidence="2" id="KW-0808">Transferase</keyword>
<evidence type="ECO:0000313" key="2">
    <source>
        <dbReference type="EMBL" id="GAN78404.1"/>
    </source>
</evidence>
<dbReference type="InterPro" id="IPR036282">
    <property type="entry name" value="Glutathione-S-Trfase_C_sf"/>
</dbReference>
<evidence type="ECO:0000259" key="1">
    <source>
        <dbReference type="PROSITE" id="PS50404"/>
    </source>
</evidence>
<accession>A0A0D6PC13</accession>
<dbReference type="AlphaFoldDB" id="A0A0D6PC13"/>
<feature type="domain" description="GST N-terminal" evidence="1">
    <location>
        <begin position="4"/>
        <end position="84"/>
    </location>
</feature>
<dbReference type="Gene3D" id="3.40.30.10">
    <property type="entry name" value="Glutaredoxin"/>
    <property type="match status" value="1"/>
</dbReference>
<name>A0A0D6PC13_9PROT</name>
<dbReference type="Proteomes" id="UP000032680">
    <property type="component" value="Unassembled WGS sequence"/>
</dbReference>
<proteinExistence type="predicted"/>
<reference evidence="2 3" key="1">
    <citation type="submission" date="2012-11" db="EMBL/GenBank/DDBJ databases">
        <title>Whole genome sequence of Acidisphaera rubrifaciens HS-AP3.</title>
        <authorList>
            <person name="Azuma Y."/>
            <person name="Higashiura N."/>
            <person name="Hirakawa H."/>
            <person name="Matsushita K."/>
        </authorList>
    </citation>
    <scope>NUCLEOTIDE SEQUENCE [LARGE SCALE GENOMIC DNA]</scope>
    <source>
        <strain evidence="2 3">HS-AP3</strain>
    </source>
</reference>
<dbReference type="GO" id="GO:0016034">
    <property type="term" value="F:maleylacetoacetate isomerase activity"/>
    <property type="evidence" value="ECO:0007669"/>
    <property type="project" value="TreeGrafter"/>
</dbReference>
<dbReference type="CDD" id="cd03194">
    <property type="entry name" value="GST_C_3"/>
    <property type="match status" value="1"/>
</dbReference>
<dbReference type="GO" id="GO:0006749">
    <property type="term" value="P:glutathione metabolic process"/>
    <property type="evidence" value="ECO:0007669"/>
    <property type="project" value="TreeGrafter"/>
</dbReference>
<dbReference type="Gene3D" id="1.20.1050.10">
    <property type="match status" value="1"/>
</dbReference>
<dbReference type="RefSeq" id="WP_048863017.1">
    <property type="nucleotide sequence ID" value="NZ_BANB01000816.1"/>
</dbReference>
<dbReference type="GO" id="GO:0004364">
    <property type="term" value="F:glutathione transferase activity"/>
    <property type="evidence" value="ECO:0007669"/>
    <property type="project" value="TreeGrafter"/>
</dbReference>
<dbReference type="PANTHER" id="PTHR42673">
    <property type="entry name" value="MALEYLACETOACETATE ISOMERASE"/>
    <property type="match status" value="1"/>
</dbReference>
<dbReference type="CDD" id="cd03043">
    <property type="entry name" value="GST_N_1"/>
    <property type="match status" value="1"/>
</dbReference>
<dbReference type="InterPro" id="IPR004045">
    <property type="entry name" value="Glutathione_S-Trfase_N"/>
</dbReference>
<keyword evidence="3" id="KW-1185">Reference proteome</keyword>
<comment type="caution">
    <text evidence="2">The sequence shown here is derived from an EMBL/GenBank/DDBJ whole genome shotgun (WGS) entry which is preliminary data.</text>
</comment>
<sequence length="219" mass="24617">MADATLLISSRNYSSWSLRGWLLTRLSGLPFTVMTADPDDPNTRAELLLRTSTIRVPCLVHDDVSVWDTLAIAEYLNEIRPKAGLLPKDRAARARCRSISGEMHSGFAALRASLPMNLRARRPGFRVWSAPQADIDFLTTIWRECLAEYGGPWLFGAAPTVADAMYAPVATRFVTYDVTIDPVAAAYRDHILAWPDMRVWYAEAQVEPEMLIDELEVEF</sequence>
<evidence type="ECO:0000313" key="3">
    <source>
        <dbReference type="Proteomes" id="UP000032680"/>
    </source>
</evidence>